<dbReference type="CDD" id="cd06257">
    <property type="entry name" value="DnaJ"/>
    <property type="match status" value="1"/>
</dbReference>
<feature type="transmembrane region" description="Helical" evidence="1">
    <location>
        <begin position="135"/>
        <end position="162"/>
    </location>
</feature>
<keyword evidence="1" id="KW-0812">Transmembrane</keyword>
<gene>
    <name evidence="3" type="ORF">L1049_008541</name>
</gene>
<keyword evidence="4" id="KW-1185">Reference proteome</keyword>
<dbReference type="PROSITE" id="PS50076">
    <property type="entry name" value="DNAJ_2"/>
    <property type="match status" value="1"/>
</dbReference>
<dbReference type="PROSITE" id="PS00636">
    <property type="entry name" value="DNAJ_1"/>
    <property type="match status" value="1"/>
</dbReference>
<proteinExistence type="predicted"/>
<reference evidence="3 4" key="1">
    <citation type="journal article" date="2024" name="Plant J.">
        <title>Genome sequences and population genomics reveal climatic adaptation and genomic divergence between two closely related sweetgum species.</title>
        <authorList>
            <person name="Xu W.Q."/>
            <person name="Ren C.Q."/>
            <person name="Zhang X.Y."/>
            <person name="Comes H.P."/>
            <person name="Liu X.H."/>
            <person name="Li Y.G."/>
            <person name="Kettle C.J."/>
            <person name="Jalonen R."/>
            <person name="Gaisberger H."/>
            <person name="Ma Y.Z."/>
            <person name="Qiu Y.X."/>
        </authorList>
    </citation>
    <scope>NUCLEOTIDE SEQUENCE [LARGE SCALE GENOMIC DNA]</scope>
    <source>
        <strain evidence="3">Hangzhou</strain>
    </source>
</reference>
<dbReference type="InterPro" id="IPR050817">
    <property type="entry name" value="DjlA_DnaK_co-chaperone"/>
</dbReference>
<organism evidence="3 4">
    <name type="scientific">Liquidambar formosana</name>
    <name type="common">Formosan gum</name>
    <dbReference type="NCBI Taxonomy" id="63359"/>
    <lineage>
        <taxon>Eukaryota</taxon>
        <taxon>Viridiplantae</taxon>
        <taxon>Streptophyta</taxon>
        <taxon>Embryophyta</taxon>
        <taxon>Tracheophyta</taxon>
        <taxon>Spermatophyta</taxon>
        <taxon>Magnoliopsida</taxon>
        <taxon>eudicotyledons</taxon>
        <taxon>Gunneridae</taxon>
        <taxon>Pentapetalae</taxon>
        <taxon>Saxifragales</taxon>
        <taxon>Altingiaceae</taxon>
        <taxon>Liquidambar</taxon>
    </lineage>
</organism>
<protein>
    <recommendedName>
        <fullName evidence="2">J domain-containing protein</fullName>
    </recommendedName>
</protein>
<sequence length="196" mass="21879">MMDHYKVLGLSRNAKKEEIKEAFRKLAVKFHPDKHSQSPTAVREGATLKFKQVSEAYEVLMDDCKRADYNLRYGSVNNGGRGFAGGYGYYNGSNTYKPRYRYKPASASASASAGNGDGFVSKFDIAVRFLTTRAFLLNLAFARLLLSLPYPSLSLLFVFSIVDCKSCKALTLRLVDTNPCVELTLENQLLRGRAHI</sequence>
<evidence type="ECO:0000313" key="3">
    <source>
        <dbReference type="EMBL" id="KAK9290372.1"/>
    </source>
</evidence>
<comment type="caution">
    <text evidence="3">The sequence shown here is derived from an EMBL/GenBank/DDBJ whole genome shotgun (WGS) entry which is preliminary data.</text>
</comment>
<feature type="domain" description="J" evidence="2">
    <location>
        <begin position="3"/>
        <end position="73"/>
    </location>
</feature>
<dbReference type="PRINTS" id="PR00625">
    <property type="entry name" value="JDOMAIN"/>
</dbReference>
<dbReference type="SUPFAM" id="SSF46565">
    <property type="entry name" value="Chaperone J-domain"/>
    <property type="match status" value="1"/>
</dbReference>
<dbReference type="Proteomes" id="UP001415857">
    <property type="component" value="Unassembled WGS sequence"/>
</dbReference>
<evidence type="ECO:0000259" key="2">
    <source>
        <dbReference type="PROSITE" id="PS50076"/>
    </source>
</evidence>
<dbReference type="EMBL" id="JBBPBK010000002">
    <property type="protein sequence ID" value="KAK9290372.1"/>
    <property type="molecule type" value="Genomic_DNA"/>
</dbReference>
<keyword evidence="1" id="KW-0472">Membrane</keyword>
<evidence type="ECO:0000313" key="4">
    <source>
        <dbReference type="Proteomes" id="UP001415857"/>
    </source>
</evidence>
<name>A0AAP0S9K2_LIQFO</name>
<dbReference type="AlphaFoldDB" id="A0AAP0S9K2"/>
<accession>A0AAP0S9K2</accession>
<dbReference type="PANTHER" id="PTHR24074">
    <property type="entry name" value="CO-CHAPERONE PROTEIN DJLA"/>
    <property type="match status" value="1"/>
</dbReference>
<dbReference type="SMART" id="SM00271">
    <property type="entry name" value="DnaJ"/>
    <property type="match status" value="1"/>
</dbReference>
<keyword evidence="1" id="KW-1133">Transmembrane helix</keyword>
<dbReference type="InterPro" id="IPR036869">
    <property type="entry name" value="J_dom_sf"/>
</dbReference>
<dbReference type="FunFam" id="1.10.287.110:FF:000073">
    <property type="entry name" value="DnaJ domain protein"/>
    <property type="match status" value="1"/>
</dbReference>
<evidence type="ECO:0000256" key="1">
    <source>
        <dbReference type="SAM" id="Phobius"/>
    </source>
</evidence>
<dbReference type="InterPro" id="IPR018253">
    <property type="entry name" value="DnaJ_domain_CS"/>
</dbReference>
<dbReference type="InterPro" id="IPR001623">
    <property type="entry name" value="DnaJ_domain"/>
</dbReference>
<dbReference type="Gene3D" id="1.10.287.110">
    <property type="entry name" value="DnaJ domain"/>
    <property type="match status" value="1"/>
</dbReference>
<dbReference type="Pfam" id="PF00226">
    <property type="entry name" value="DnaJ"/>
    <property type="match status" value="1"/>
</dbReference>